<dbReference type="PROSITE" id="PS00636">
    <property type="entry name" value="DNAJ_1"/>
    <property type="match status" value="1"/>
</dbReference>
<keyword evidence="1" id="KW-0812">Transmembrane</keyword>
<comment type="caution">
    <text evidence="3">The sequence shown here is derived from an EMBL/GenBank/DDBJ whole genome shotgun (WGS) entry which is preliminary data.</text>
</comment>
<dbReference type="VEuPathDB" id="CryptoDB:cubi_03507"/>
<dbReference type="PANTHER" id="PTHR43908:SF3">
    <property type="entry name" value="AT29763P-RELATED"/>
    <property type="match status" value="1"/>
</dbReference>
<dbReference type="AlphaFoldDB" id="A0A1J4MLG1"/>
<dbReference type="GeneID" id="39980299"/>
<keyword evidence="1" id="KW-1133">Transmembrane helix</keyword>
<dbReference type="InterPro" id="IPR001623">
    <property type="entry name" value="DnaJ_domain"/>
</dbReference>
<dbReference type="SMART" id="SM00271">
    <property type="entry name" value="DnaJ"/>
    <property type="match status" value="1"/>
</dbReference>
<dbReference type="EMBL" id="LRBP01000014">
    <property type="protein sequence ID" value="OII73709.1"/>
    <property type="molecule type" value="Genomic_DNA"/>
</dbReference>
<evidence type="ECO:0000256" key="1">
    <source>
        <dbReference type="SAM" id="Phobius"/>
    </source>
</evidence>
<dbReference type="CDD" id="cd06257">
    <property type="entry name" value="DnaJ"/>
    <property type="match status" value="1"/>
</dbReference>
<dbReference type="PRINTS" id="PR00625">
    <property type="entry name" value="JDOMAIN"/>
</dbReference>
<name>A0A1J4MLG1_9CRYT</name>
<dbReference type="Proteomes" id="UP000186176">
    <property type="component" value="Unassembled WGS sequence"/>
</dbReference>
<dbReference type="PANTHER" id="PTHR43908">
    <property type="entry name" value="AT29763P-RELATED"/>
    <property type="match status" value="1"/>
</dbReference>
<feature type="transmembrane region" description="Helical" evidence="1">
    <location>
        <begin position="170"/>
        <end position="190"/>
    </location>
</feature>
<dbReference type="Gene3D" id="1.10.287.110">
    <property type="entry name" value="DnaJ domain"/>
    <property type="match status" value="1"/>
</dbReference>
<dbReference type="PROSITE" id="PS50076">
    <property type="entry name" value="DNAJ_2"/>
    <property type="match status" value="1"/>
</dbReference>
<feature type="transmembrane region" description="Helical" evidence="1">
    <location>
        <begin position="141"/>
        <end position="163"/>
    </location>
</feature>
<keyword evidence="4" id="KW-1185">Reference proteome</keyword>
<dbReference type="OrthoDB" id="10250354at2759"/>
<feature type="transmembrane region" description="Helical" evidence="1">
    <location>
        <begin position="6"/>
        <end position="21"/>
    </location>
</feature>
<dbReference type="GO" id="GO:0030544">
    <property type="term" value="F:Hsp70 protein binding"/>
    <property type="evidence" value="ECO:0007669"/>
    <property type="project" value="TreeGrafter"/>
</dbReference>
<gene>
    <name evidence="3" type="ORF">cubi_03507</name>
</gene>
<proteinExistence type="predicted"/>
<dbReference type="InterPro" id="IPR036869">
    <property type="entry name" value="J_dom_sf"/>
</dbReference>
<evidence type="ECO:0000313" key="4">
    <source>
        <dbReference type="Proteomes" id="UP000186176"/>
    </source>
</evidence>
<organism evidence="3 4">
    <name type="scientific">Cryptosporidium ubiquitum</name>
    <dbReference type="NCBI Taxonomy" id="857276"/>
    <lineage>
        <taxon>Eukaryota</taxon>
        <taxon>Sar</taxon>
        <taxon>Alveolata</taxon>
        <taxon>Apicomplexa</taxon>
        <taxon>Conoidasida</taxon>
        <taxon>Coccidia</taxon>
        <taxon>Eucoccidiorida</taxon>
        <taxon>Eimeriorina</taxon>
        <taxon>Cryptosporidiidae</taxon>
        <taxon>Cryptosporidium</taxon>
    </lineage>
</organism>
<dbReference type="InterPro" id="IPR051100">
    <property type="entry name" value="DnaJ_subfamily_B/C"/>
</dbReference>
<accession>A0A1J4MLG1</accession>
<dbReference type="RefSeq" id="XP_028874964.1">
    <property type="nucleotide sequence ID" value="XM_029020520.1"/>
</dbReference>
<dbReference type="Pfam" id="PF00226">
    <property type="entry name" value="DnaJ"/>
    <property type="match status" value="1"/>
</dbReference>
<evidence type="ECO:0000259" key="2">
    <source>
        <dbReference type="PROSITE" id="PS50076"/>
    </source>
</evidence>
<dbReference type="SUPFAM" id="SSF46565">
    <property type="entry name" value="Chaperone J-domain"/>
    <property type="match status" value="1"/>
</dbReference>
<keyword evidence="1" id="KW-0472">Membrane</keyword>
<evidence type="ECO:0000313" key="3">
    <source>
        <dbReference type="EMBL" id="OII73709.1"/>
    </source>
</evidence>
<reference evidence="3 4" key="1">
    <citation type="submission" date="2016-10" db="EMBL/GenBank/DDBJ databases">
        <title>Reductive evolution of mitochondrial metabolism and differential evolution of invasion-related proteins in Cryptosporidium.</title>
        <authorList>
            <person name="Liu S."/>
            <person name="Roellig D.M."/>
            <person name="Guo Y."/>
            <person name="Li N."/>
            <person name="Frace M.A."/>
            <person name="Tang K."/>
            <person name="Zhang L."/>
            <person name="Feng Y."/>
            <person name="Xiao L."/>
        </authorList>
    </citation>
    <scope>NUCLEOTIDE SEQUENCE [LARGE SCALE GENOMIC DNA]</scope>
    <source>
        <strain evidence="3">39726</strain>
    </source>
</reference>
<protein>
    <submittedName>
        <fullName evidence="3">DnaJ domain-containing protein</fullName>
    </submittedName>
</protein>
<dbReference type="GO" id="GO:0005789">
    <property type="term" value="C:endoplasmic reticulum membrane"/>
    <property type="evidence" value="ECO:0007669"/>
    <property type="project" value="TreeGrafter"/>
</dbReference>
<dbReference type="GO" id="GO:0071218">
    <property type="term" value="P:cellular response to misfolded protein"/>
    <property type="evidence" value="ECO:0007669"/>
    <property type="project" value="TreeGrafter"/>
</dbReference>
<dbReference type="InterPro" id="IPR018253">
    <property type="entry name" value="DnaJ_domain_CS"/>
</dbReference>
<sequence length="370" mass="43178">MIDDQLIIYTLVISPVVGWLTSTKRAWNKKNQVNGVILALIVLVIACVLQNVRVSQNYYQVLGISSNASRSEVTGAYRKLALKFHPDKNSDPNAREIYSKIRNANEILSNDLSRNWYRRFGTVENNLNSYKVSEDEEFIDYPLHLTLVPFITAVIPICLSLLMWNDQENLRIIILCFIVWTLSCGILLRFDKNERDFLTFIPIFRNFLPFEKIRVLEGLYITVMNSLQLILPFFTKRLYKNELAEFYQSLLRKKLRLVIYIEDFYCGLKSESNKINEGNNISTYNFSIVTPDFQSDALKAEVIKHMEQTSLEFNQLLIEEPYLNETWDSSFQNVYHLLEDNLDLEEKSGFSIGTVIFILFWVYKIYSALA</sequence>
<feature type="domain" description="J" evidence="2">
    <location>
        <begin position="57"/>
        <end position="121"/>
    </location>
</feature>
<feature type="transmembrane region" description="Helical" evidence="1">
    <location>
        <begin position="33"/>
        <end position="52"/>
    </location>
</feature>